<protein>
    <submittedName>
        <fullName evidence="1">S23 ribosomal</fullName>
    </submittedName>
</protein>
<dbReference type="Proteomes" id="UP000002019">
    <property type="component" value="Chromosome"/>
</dbReference>
<evidence type="ECO:0000313" key="2">
    <source>
        <dbReference type="Proteomes" id="UP000002019"/>
    </source>
</evidence>
<evidence type="ECO:0000313" key="1">
    <source>
        <dbReference type="EMBL" id="CAO81281.1"/>
    </source>
</evidence>
<proteinExistence type="predicted"/>
<dbReference type="InterPro" id="IPR012657">
    <property type="entry name" value="23S_rRNA-intervening_sequence"/>
</dbReference>
<name>B0VJ70_CLOAI</name>
<gene>
    <name evidence="1" type="ordered locus">CLOAM1429</name>
</gene>
<dbReference type="NCBIfam" id="TIGR02436">
    <property type="entry name" value="four helix bundle protein"/>
    <property type="match status" value="1"/>
</dbReference>
<dbReference type="InterPro" id="IPR036583">
    <property type="entry name" value="23S_rRNA_IVS_sf"/>
</dbReference>
<dbReference type="Gene3D" id="1.20.1440.60">
    <property type="entry name" value="23S rRNA-intervening sequence"/>
    <property type="match status" value="1"/>
</dbReference>
<dbReference type="CDD" id="cd16377">
    <property type="entry name" value="23S_rRNA_IVP_like"/>
    <property type="match status" value="1"/>
</dbReference>
<dbReference type="SUPFAM" id="SSF158446">
    <property type="entry name" value="IVS-encoded protein-like"/>
    <property type="match status" value="1"/>
</dbReference>
<sequence length="141" mass="16185">MRSRGQEVERSEIKKEGEKMSGFKELKVWQIGIDLVLKVYKITESFPKSEIYGLSSQMRRCAVSIPSNIAEGSSRNNPKEFTQFLYIAQGSLSELDTQFTLAQLLGYIKDFNQIEELIRQIRSMLTGLIKAQKTQNPQTKF</sequence>
<accession>B0VJ70</accession>
<dbReference type="EMBL" id="CU466930">
    <property type="protein sequence ID" value="CAO81281.1"/>
    <property type="molecule type" value="Genomic_DNA"/>
</dbReference>
<dbReference type="NCBIfam" id="NF008911">
    <property type="entry name" value="PRK12275.1-2"/>
    <property type="match status" value="1"/>
</dbReference>
<dbReference type="Pfam" id="PF05635">
    <property type="entry name" value="23S_rRNA_IVP"/>
    <property type="match status" value="1"/>
</dbReference>
<keyword evidence="2" id="KW-1185">Reference proteome</keyword>
<dbReference type="HOGENOM" id="CLU_129874_0_6_0"/>
<reference evidence="1 2" key="1">
    <citation type="journal article" date="2008" name="J. Bacteriol.">
        <title>'Candidatus Cloacamonas acidaminovorans': genome sequence reconstruction provides a first glimpse of a new bacterial division.</title>
        <authorList>
            <person name="Pelletier E."/>
            <person name="Kreimeyer A."/>
            <person name="Bocs S."/>
            <person name="Rouy Z."/>
            <person name="Gyapay G."/>
            <person name="Chouari R."/>
            <person name="Riviere D."/>
            <person name="Ganesan A."/>
            <person name="Daegelen P."/>
            <person name="Sghir A."/>
            <person name="Cohen G.N."/>
            <person name="Medigue C."/>
            <person name="Weissenbach J."/>
            <person name="Le Paslier D."/>
        </authorList>
    </citation>
    <scope>NUCLEOTIDE SEQUENCE [LARGE SCALE GENOMIC DNA]</scope>
    <source>
        <strain evidence="2">Evry</strain>
    </source>
</reference>
<dbReference type="AlphaFoldDB" id="B0VJ70"/>
<organism evidence="1 2">
    <name type="scientific">Cloacimonas acidaminovorans (strain Evry)</name>
    <dbReference type="NCBI Taxonomy" id="459349"/>
    <lineage>
        <taxon>Bacteria</taxon>
        <taxon>Pseudomonadati</taxon>
        <taxon>Candidatus Cloacimonadota</taxon>
        <taxon>Candidatus Cloacimonadia</taxon>
        <taxon>Candidatus Cloacimonadales</taxon>
        <taxon>Candidatus Cloacimonadaceae</taxon>
        <taxon>Candidatus Cloacimonas</taxon>
    </lineage>
</organism>
<dbReference type="PANTHER" id="PTHR38471:SF2">
    <property type="entry name" value="FOUR HELIX BUNDLE PROTEIN"/>
    <property type="match status" value="1"/>
</dbReference>
<dbReference type="PANTHER" id="PTHR38471">
    <property type="entry name" value="FOUR HELIX BUNDLE PROTEIN"/>
    <property type="match status" value="1"/>
</dbReference>
<dbReference type="eggNOG" id="ENOG5030J7X">
    <property type="taxonomic scope" value="Bacteria"/>
</dbReference>
<dbReference type="KEGG" id="caci:CLOAM1429"/>
<dbReference type="STRING" id="459349.CLOAM1429"/>